<keyword evidence="3" id="KW-1185">Reference proteome</keyword>
<protein>
    <submittedName>
        <fullName evidence="2">Uncharacterized protein</fullName>
    </submittedName>
</protein>
<reference evidence="2 3" key="1">
    <citation type="submission" date="2016-11" db="EMBL/GenBank/DDBJ databases">
        <title>Tenacibaculum sp. LPB0136, isolated from marine environment.</title>
        <authorList>
            <person name="Kim E."/>
            <person name="Yi H."/>
        </authorList>
    </citation>
    <scope>NUCLEOTIDE SEQUENCE [LARGE SCALE GENOMIC DNA]</scope>
    <source>
        <strain evidence="2 3">LPB0136</strain>
    </source>
</reference>
<evidence type="ECO:0000256" key="1">
    <source>
        <dbReference type="SAM" id="Phobius"/>
    </source>
</evidence>
<dbReference type="AlphaFoldDB" id="A0A1L3JKL8"/>
<keyword evidence="1" id="KW-0812">Transmembrane</keyword>
<accession>A0A1L3JKL8</accession>
<dbReference type="EMBL" id="CP018155">
    <property type="protein sequence ID" value="APG65624.1"/>
    <property type="molecule type" value="Genomic_DNA"/>
</dbReference>
<dbReference type="KEGG" id="ten:LPB136_09720"/>
<sequence>MKTLSNTSIEERGILTSSYKQEIRNNVRSIRSRSLSGFKSNIKKYNAATCCSLATSLQVSLFFVVLVLISF</sequence>
<evidence type="ECO:0000313" key="2">
    <source>
        <dbReference type="EMBL" id="APG65624.1"/>
    </source>
</evidence>
<dbReference type="Proteomes" id="UP000181898">
    <property type="component" value="Chromosome"/>
</dbReference>
<evidence type="ECO:0000313" key="3">
    <source>
        <dbReference type="Proteomes" id="UP000181898"/>
    </source>
</evidence>
<dbReference type="RefSeq" id="WP_072556148.1">
    <property type="nucleotide sequence ID" value="NZ_CP018155.1"/>
</dbReference>
<keyword evidence="1" id="KW-0472">Membrane</keyword>
<feature type="transmembrane region" description="Helical" evidence="1">
    <location>
        <begin position="45"/>
        <end position="69"/>
    </location>
</feature>
<keyword evidence="1" id="KW-1133">Transmembrane helix</keyword>
<name>A0A1L3JKL8_9FLAO</name>
<proteinExistence type="predicted"/>
<organism evidence="2 3">
    <name type="scientific">Tenacibaculum todarodis</name>
    <dbReference type="NCBI Taxonomy" id="1850252"/>
    <lineage>
        <taxon>Bacteria</taxon>
        <taxon>Pseudomonadati</taxon>
        <taxon>Bacteroidota</taxon>
        <taxon>Flavobacteriia</taxon>
        <taxon>Flavobacteriales</taxon>
        <taxon>Flavobacteriaceae</taxon>
        <taxon>Tenacibaculum</taxon>
    </lineage>
</organism>
<gene>
    <name evidence="2" type="ORF">LPB136_09720</name>
</gene>